<dbReference type="InParanoid" id="A0A286UA64"/>
<evidence type="ECO:0000313" key="4">
    <source>
        <dbReference type="Proteomes" id="UP000217199"/>
    </source>
</evidence>
<evidence type="ECO:0000256" key="1">
    <source>
        <dbReference type="SAM" id="MobiDB-lite"/>
    </source>
</evidence>
<dbReference type="EMBL" id="NBII01000008">
    <property type="protein sequence ID" value="PAV16471.1"/>
    <property type="molecule type" value="Genomic_DNA"/>
</dbReference>
<protein>
    <submittedName>
        <fullName evidence="3">DNA-binding domain of Mlu1-box-binding protein</fullName>
    </submittedName>
</protein>
<dbReference type="GO" id="GO:0000981">
    <property type="term" value="F:DNA-binding transcription factor activity, RNA polymerase II-specific"/>
    <property type="evidence" value="ECO:0007669"/>
    <property type="project" value="UniProtKB-ARBA"/>
</dbReference>
<dbReference type="InterPro" id="IPR036887">
    <property type="entry name" value="HTH_APSES_sf"/>
</dbReference>
<dbReference type="SUPFAM" id="SSF54616">
    <property type="entry name" value="DNA-binding domain of Mlu1-box binding protein MBP1"/>
    <property type="match status" value="1"/>
</dbReference>
<dbReference type="GO" id="GO:0030907">
    <property type="term" value="C:MBF transcription complex"/>
    <property type="evidence" value="ECO:0007669"/>
    <property type="project" value="TreeGrafter"/>
</dbReference>
<reference evidence="3 4" key="1">
    <citation type="journal article" date="2017" name="Mol. Ecol.">
        <title>Comparative and population genomic landscape of Phellinus noxius: A hypervariable fungus causing root rot in trees.</title>
        <authorList>
            <person name="Chung C.L."/>
            <person name="Lee T.J."/>
            <person name="Akiba M."/>
            <person name="Lee H.H."/>
            <person name="Kuo T.H."/>
            <person name="Liu D."/>
            <person name="Ke H.M."/>
            <person name="Yokoi T."/>
            <person name="Roa M.B."/>
            <person name="Lu M.J."/>
            <person name="Chang Y.Y."/>
            <person name="Ann P.J."/>
            <person name="Tsai J.N."/>
            <person name="Chen C.Y."/>
            <person name="Tzean S.S."/>
            <person name="Ota Y."/>
            <person name="Hattori T."/>
            <person name="Sahashi N."/>
            <person name="Liou R.F."/>
            <person name="Kikuchi T."/>
            <person name="Tsai I.J."/>
        </authorList>
    </citation>
    <scope>NUCLEOTIDE SEQUENCE [LARGE SCALE GENOMIC DNA]</scope>
    <source>
        <strain evidence="3 4">FFPRI411160</strain>
    </source>
</reference>
<dbReference type="STRING" id="2282107.A0A286UA64"/>
<feature type="domain" description="HTH APSES-type" evidence="2">
    <location>
        <begin position="38"/>
        <end position="150"/>
    </location>
</feature>
<feature type="region of interest" description="Disordered" evidence="1">
    <location>
        <begin position="158"/>
        <end position="235"/>
    </location>
</feature>
<feature type="compositionally biased region" description="Polar residues" evidence="1">
    <location>
        <begin position="645"/>
        <end position="686"/>
    </location>
</feature>
<feature type="compositionally biased region" description="Polar residues" evidence="1">
    <location>
        <begin position="521"/>
        <end position="540"/>
    </location>
</feature>
<dbReference type="Proteomes" id="UP000217199">
    <property type="component" value="Unassembled WGS sequence"/>
</dbReference>
<feature type="region of interest" description="Disordered" evidence="1">
    <location>
        <begin position="269"/>
        <end position="458"/>
    </location>
</feature>
<feature type="region of interest" description="Disordered" evidence="1">
    <location>
        <begin position="490"/>
        <end position="544"/>
    </location>
</feature>
<dbReference type="GO" id="GO:0003677">
    <property type="term" value="F:DNA binding"/>
    <property type="evidence" value="ECO:0007669"/>
    <property type="project" value="UniProtKB-KW"/>
</dbReference>
<feature type="compositionally biased region" description="Low complexity" evidence="1">
    <location>
        <begin position="316"/>
        <end position="341"/>
    </location>
</feature>
<keyword evidence="3" id="KW-0238">DNA-binding</keyword>
<proteinExistence type="predicted"/>
<dbReference type="InterPro" id="IPR051642">
    <property type="entry name" value="SWI6-like"/>
</dbReference>
<dbReference type="PANTHER" id="PTHR43828">
    <property type="entry name" value="ASPARAGINASE"/>
    <property type="match status" value="1"/>
</dbReference>
<dbReference type="GO" id="GO:0033309">
    <property type="term" value="C:SBF transcription complex"/>
    <property type="evidence" value="ECO:0007669"/>
    <property type="project" value="TreeGrafter"/>
</dbReference>
<sequence>MDPVGHAPSDAGAASQPSSSMSRFRPYASSKHRVTRGRYITSNDRRGYIPVYEYPLNGQWIMMDSDDGFVLWTGIWKALGNAKADIVKMLESQPELASQLRRVRGGYLKIQGTWMPYEVALRLARRVAWTIREDLIPLFGPTFPSTCLAPDQPGYGQILGNQQGKRRGRRAAVPLPLPVSLPPPQPTEVEPHAGSPSQQRQISIAGPSSVGGVRPGERFEVLSPAPHSAGPSRTSHFDYAERDHLLGEYPRDTLPLPHGSETRMQHYKLSVMPPPPLPSHYDYPRSPRSPFHHTHSPSSAFRYENQPPLTQRQSGRFSPYRRTSSSRYRSSSITNSFSRPSPIDLPPLTIPSRPRAVSSIDRSSFSAHPVLGPSYSRSHQSPSAADPTTPPTHQRSPGDRIVLPPLQPPLTTTVSDASRQRSDSGHYSSGSGSGYSLPPISSLDDPPSSGHRGSSQLDSTAVLKRLALDDETYERTSSFGSVVHRHRLGAEGSYRDDDGNELQVDPPTEEQLWTRRRSLSEPPSQQFTFTRNQSPGNNDGSYEARMSPIGEVEYFRGRQEPRPDVRKVAGLINSSGGRMERGSSARSLSPPERPLSQGRVDDYDRTARGSASYISPLREGLGASTSSVRDLDQPGGEGDEYTPRQHVSSLSPELQTSWRPHSRESTPSGNQAQFIPSPLGQRQPQPQDELPSIDNRNRVSDTQYSTRTRFHSPDAGIPPKRRRVEDAW</sequence>
<dbReference type="PROSITE" id="PS51299">
    <property type="entry name" value="HTH_APSES"/>
    <property type="match status" value="1"/>
</dbReference>
<comment type="caution">
    <text evidence="3">The sequence shown here is derived from an EMBL/GenBank/DDBJ whole genome shotgun (WGS) entry which is preliminary data.</text>
</comment>
<gene>
    <name evidence="3" type="ORF">PNOK_0809100</name>
</gene>
<dbReference type="Gene3D" id="3.10.260.10">
    <property type="entry name" value="Transcription regulator HTH, APSES-type DNA-binding domain"/>
    <property type="match status" value="1"/>
</dbReference>
<feature type="region of interest" description="Disordered" evidence="1">
    <location>
        <begin position="1"/>
        <end position="29"/>
    </location>
</feature>
<name>A0A286UA64_9AGAM</name>
<keyword evidence="4" id="KW-1185">Reference proteome</keyword>
<feature type="compositionally biased region" description="Low complexity" evidence="1">
    <location>
        <begin position="425"/>
        <end position="449"/>
    </location>
</feature>
<feature type="compositionally biased region" description="Pro residues" evidence="1">
    <location>
        <begin position="175"/>
        <end position="186"/>
    </location>
</feature>
<organism evidence="3 4">
    <name type="scientific">Pyrrhoderma noxium</name>
    <dbReference type="NCBI Taxonomy" id="2282107"/>
    <lineage>
        <taxon>Eukaryota</taxon>
        <taxon>Fungi</taxon>
        <taxon>Dikarya</taxon>
        <taxon>Basidiomycota</taxon>
        <taxon>Agaricomycotina</taxon>
        <taxon>Agaricomycetes</taxon>
        <taxon>Hymenochaetales</taxon>
        <taxon>Hymenochaetaceae</taxon>
        <taxon>Pyrrhoderma</taxon>
    </lineage>
</organism>
<dbReference type="OrthoDB" id="5562739at2759"/>
<feature type="region of interest" description="Disordered" evidence="1">
    <location>
        <begin position="570"/>
        <end position="728"/>
    </location>
</feature>
<dbReference type="PANTHER" id="PTHR43828:SF5">
    <property type="entry name" value="TRANSCRIPTIONAL REPRESSOR XBP1"/>
    <property type="match status" value="1"/>
</dbReference>
<evidence type="ECO:0000259" key="2">
    <source>
        <dbReference type="PROSITE" id="PS51299"/>
    </source>
</evidence>
<evidence type="ECO:0000313" key="3">
    <source>
        <dbReference type="EMBL" id="PAV16471.1"/>
    </source>
</evidence>
<dbReference type="AlphaFoldDB" id="A0A286UA64"/>
<accession>A0A286UA64</accession>
<dbReference type="InterPro" id="IPR003163">
    <property type="entry name" value="Tscrpt_reg_HTH_APSES-type"/>
</dbReference>